<protein>
    <submittedName>
        <fullName evidence="3">Uncharacterized protein</fullName>
    </submittedName>
</protein>
<name>A0A319D554_9EURO</name>
<evidence type="ECO:0000313" key="3">
    <source>
        <dbReference type="EMBL" id="PYH92545.1"/>
    </source>
</evidence>
<keyword evidence="2" id="KW-0812">Transmembrane</keyword>
<dbReference type="Proteomes" id="UP000247810">
    <property type="component" value="Unassembled WGS sequence"/>
</dbReference>
<keyword evidence="2" id="KW-0472">Membrane</keyword>
<keyword evidence="4" id="KW-1185">Reference proteome</keyword>
<dbReference type="EMBL" id="KZ825914">
    <property type="protein sequence ID" value="PYH92545.1"/>
    <property type="molecule type" value="Genomic_DNA"/>
</dbReference>
<keyword evidence="2" id="KW-1133">Transmembrane helix</keyword>
<gene>
    <name evidence="3" type="ORF">BO71DRAFT_431814</name>
</gene>
<accession>A0A319D554</accession>
<dbReference type="AlphaFoldDB" id="A0A319D554"/>
<reference evidence="3 4" key="1">
    <citation type="submission" date="2018-02" db="EMBL/GenBank/DDBJ databases">
        <title>The genomes of Aspergillus section Nigri reveals drivers in fungal speciation.</title>
        <authorList>
            <consortium name="DOE Joint Genome Institute"/>
            <person name="Vesth T.C."/>
            <person name="Nybo J."/>
            <person name="Theobald S."/>
            <person name="Brandl J."/>
            <person name="Frisvad J.C."/>
            <person name="Nielsen K.F."/>
            <person name="Lyhne E.K."/>
            <person name="Kogle M.E."/>
            <person name="Kuo A."/>
            <person name="Riley R."/>
            <person name="Clum A."/>
            <person name="Nolan M."/>
            <person name="Lipzen A."/>
            <person name="Salamov A."/>
            <person name="Henrissat B."/>
            <person name="Wiebenga A."/>
            <person name="De vries R.P."/>
            <person name="Grigoriev I.V."/>
            <person name="Mortensen U.H."/>
            <person name="Andersen M.R."/>
            <person name="Baker S.E."/>
        </authorList>
    </citation>
    <scope>NUCLEOTIDE SEQUENCE [LARGE SCALE GENOMIC DNA]</scope>
    <source>
        <strain evidence="3 4">CBS 707.79</strain>
    </source>
</reference>
<feature type="transmembrane region" description="Helical" evidence="2">
    <location>
        <begin position="93"/>
        <end position="114"/>
    </location>
</feature>
<dbReference type="VEuPathDB" id="FungiDB:BO71DRAFT_431814"/>
<evidence type="ECO:0000256" key="1">
    <source>
        <dbReference type="SAM" id="MobiDB-lite"/>
    </source>
</evidence>
<proteinExistence type="predicted"/>
<evidence type="ECO:0000256" key="2">
    <source>
        <dbReference type="SAM" id="Phobius"/>
    </source>
</evidence>
<feature type="compositionally biased region" description="Polar residues" evidence="1">
    <location>
        <begin position="31"/>
        <end position="54"/>
    </location>
</feature>
<evidence type="ECO:0000313" key="4">
    <source>
        <dbReference type="Proteomes" id="UP000247810"/>
    </source>
</evidence>
<sequence>MFGEGILSWFRSNKESAPEATWDANTLTMTQFQSPAGPTTEVVTDQPTPDNNMSLRGGGPPPGPVAAAASTASAAAVTAAAPTVPPAVSVAPVAPVAPVVLPVVVLAVLLALVVPEAATHQVMVLFDVGVQGPCIIGLCEFPLGAQMLGLNEESSVWARNRVLEVD</sequence>
<organism evidence="3 4">
    <name type="scientific">Aspergillus ellipticus CBS 707.79</name>
    <dbReference type="NCBI Taxonomy" id="1448320"/>
    <lineage>
        <taxon>Eukaryota</taxon>
        <taxon>Fungi</taxon>
        <taxon>Dikarya</taxon>
        <taxon>Ascomycota</taxon>
        <taxon>Pezizomycotina</taxon>
        <taxon>Eurotiomycetes</taxon>
        <taxon>Eurotiomycetidae</taxon>
        <taxon>Eurotiales</taxon>
        <taxon>Aspergillaceae</taxon>
        <taxon>Aspergillus</taxon>
        <taxon>Aspergillus subgen. Circumdati</taxon>
    </lineage>
</organism>
<dbReference type="OrthoDB" id="4153865at2759"/>
<feature type="region of interest" description="Disordered" evidence="1">
    <location>
        <begin position="31"/>
        <end position="63"/>
    </location>
</feature>